<dbReference type="NCBIfam" id="TIGR00475">
    <property type="entry name" value="selB"/>
    <property type="match status" value="1"/>
</dbReference>
<dbReference type="InterPro" id="IPR027417">
    <property type="entry name" value="P-loop_NTPase"/>
</dbReference>
<dbReference type="GO" id="GO:0003746">
    <property type="term" value="F:translation elongation factor activity"/>
    <property type="evidence" value="ECO:0007669"/>
    <property type="project" value="UniProtKB-KW"/>
</dbReference>
<evidence type="ECO:0000256" key="7">
    <source>
        <dbReference type="ARBA" id="ARBA00025526"/>
    </source>
</evidence>
<dbReference type="InterPro" id="IPR009000">
    <property type="entry name" value="Transl_B-barrel_sf"/>
</dbReference>
<comment type="caution">
    <text evidence="10">The sequence shown here is derived from an EMBL/GenBank/DDBJ whole genome shotgun (WGS) entry which is preliminary data.</text>
</comment>
<dbReference type="GO" id="GO:0001514">
    <property type="term" value="P:selenocysteine incorporation"/>
    <property type="evidence" value="ECO:0007669"/>
    <property type="project" value="InterPro"/>
</dbReference>
<gene>
    <name evidence="10" type="primary">selB</name>
    <name evidence="10" type="ORF">DHM44_08110</name>
</gene>
<dbReference type="SUPFAM" id="SSF52540">
    <property type="entry name" value="P-loop containing nucleoside triphosphate hydrolases"/>
    <property type="match status" value="1"/>
</dbReference>
<dbReference type="InterPro" id="IPR036388">
    <property type="entry name" value="WH-like_DNA-bd_sf"/>
</dbReference>
<dbReference type="EMBL" id="DPPF01000166">
    <property type="protein sequence ID" value="HCW93632.1"/>
    <property type="molecule type" value="Genomic_DNA"/>
</dbReference>
<dbReference type="InterPro" id="IPR000795">
    <property type="entry name" value="T_Tr_GTP-bd_dom"/>
</dbReference>
<dbReference type="Pfam" id="PF09107">
    <property type="entry name" value="WHD_3rd_SelB"/>
    <property type="match status" value="1"/>
</dbReference>
<feature type="domain" description="Tr-type G" evidence="9">
    <location>
        <begin position="3"/>
        <end position="175"/>
    </location>
</feature>
<dbReference type="PANTHER" id="PTHR43721:SF11">
    <property type="entry name" value="SELENOCYSTEINE-SPECIFIC ELONGATION FACTOR"/>
    <property type="match status" value="1"/>
</dbReference>
<evidence type="ECO:0000256" key="2">
    <source>
        <dbReference type="ARBA" id="ARBA00015953"/>
    </source>
</evidence>
<evidence type="ECO:0000256" key="6">
    <source>
        <dbReference type="ARBA" id="ARBA00023134"/>
    </source>
</evidence>
<evidence type="ECO:0000256" key="5">
    <source>
        <dbReference type="ARBA" id="ARBA00022917"/>
    </source>
</evidence>
<protein>
    <recommendedName>
        <fullName evidence="2">Selenocysteine-specific elongation factor</fullName>
    </recommendedName>
    <alternativeName>
        <fullName evidence="8">SelB translation factor</fullName>
    </alternativeName>
</protein>
<dbReference type="SUPFAM" id="SSF50447">
    <property type="entry name" value="Translation proteins"/>
    <property type="match status" value="1"/>
</dbReference>
<evidence type="ECO:0000313" key="11">
    <source>
        <dbReference type="Proteomes" id="UP000262325"/>
    </source>
</evidence>
<dbReference type="Gene3D" id="2.40.30.10">
    <property type="entry name" value="Translation factors"/>
    <property type="match status" value="1"/>
</dbReference>
<evidence type="ECO:0000313" key="10">
    <source>
        <dbReference type="EMBL" id="HCW93632.1"/>
    </source>
</evidence>
<dbReference type="InterPro" id="IPR004161">
    <property type="entry name" value="EFTu-like_2"/>
</dbReference>
<dbReference type="InterPro" id="IPR050055">
    <property type="entry name" value="EF-Tu_GTPase"/>
</dbReference>
<dbReference type="Gene3D" id="3.40.50.300">
    <property type="entry name" value="P-loop containing nucleotide triphosphate hydrolases"/>
    <property type="match status" value="1"/>
</dbReference>
<accession>A0A3D5QEP3</accession>
<evidence type="ECO:0000256" key="8">
    <source>
        <dbReference type="ARBA" id="ARBA00031615"/>
    </source>
</evidence>
<dbReference type="GO" id="GO:0005737">
    <property type="term" value="C:cytoplasm"/>
    <property type="evidence" value="ECO:0007669"/>
    <property type="project" value="UniProtKB-SubCell"/>
</dbReference>
<comment type="function">
    <text evidence="7">Translation factor necessary for the incorporation of selenocysteine into proteins. It probably replaces EF-Tu for the insertion of selenocysteine directed by the UGA codon. SelB binds GTP and GDP.</text>
</comment>
<evidence type="ECO:0000256" key="4">
    <source>
        <dbReference type="ARBA" id="ARBA00022741"/>
    </source>
</evidence>
<dbReference type="InterPro" id="IPR015191">
    <property type="entry name" value="SelB_WHD4"/>
</dbReference>
<dbReference type="InterPro" id="IPR004535">
    <property type="entry name" value="Transl_elong_SelB"/>
</dbReference>
<keyword evidence="3" id="KW-0963">Cytoplasm</keyword>
<keyword evidence="4" id="KW-0547">Nucleotide-binding</keyword>
<dbReference type="GO" id="GO:0005525">
    <property type="term" value="F:GTP binding"/>
    <property type="evidence" value="ECO:0007669"/>
    <property type="project" value="UniProtKB-KW"/>
</dbReference>
<dbReference type="NCBIfam" id="TIGR00231">
    <property type="entry name" value="small_GTP"/>
    <property type="match status" value="1"/>
</dbReference>
<sequence>MGRQNVIVGTAGHIDHGKSALVERLTGVHPDRFKEEQERGITLDLGFAALEIDETTISFVDVPGHEKLIRNMITGATGIDIILFAVDATEGIKPQTIEHADILSVLNIETLIVVLTKADKVSEDLLNRRLSEAREFFNRFTYPYKRFLTVSIYDQHSIDNLKKTLYECSGLISSRYTSHDFLMRIDRSFSVKGAGTVLTGSCITGQIKTGDDIEILPAGIQTKVKNIQVHSKNSLSASAGDRAALNVTGVDKNNVHRGDIAAAPKVFSPAASFYARLKTFSSISKKDVIKHNKSYRFLIGTYAGEAKIILLEKKSLNAGESALCKIVPYKPYTPLFGEAFFLRSLSPQITVAGGRVLSITNFGLAKNNLLTLLSCMENGKAEEAFKVLETNIEGTFDIPTLIQFTDKKSDEIKHLIKKYFISAGRTVTPRKYFSKITDMAKEEIYSGNTVSLSGYHKYFKNSENIWKIFRENLIRLAEKNGYTYENEKIFKKRKSEHEKLADEIYEKMSQDVSLSNAANLSSFLNISEKAAANALTILANKGKVKKLDEKNFIRTDIFDNFIQLAVKTAKQEQYIDLKKAKTIIKAPRKILIPLIEQLDKTGLFTNKDNKRYLKGDETAEF</sequence>
<dbReference type="AlphaFoldDB" id="A0A3D5QEP3"/>
<dbReference type="GO" id="GO:0003924">
    <property type="term" value="F:GTPase activity"/>
    <property type="evidence" value="ECO:0007669"/>
    <property type="project" value="InterPro"/>
</dbReference>
<dbReference type="Proteomes" id="UP000262325">
    <property type="component" value="Unassembled WGS sequence"/>
</dbReference>
<dbReference type="PANTHER" id="PTHR43721">
    <property type="entry name" value="ELONGATION FACTOR TU-RELATED"/>
    <property type="match status" value="1"/>
</dbReference>
<dbReference type="SUPFAM" id="SSF50465">
    <property type="entry name" value="EF-Tu/eEF-1alpha/eIF2-gamma C-terminal domain"/>
    <property type="match status" value="1"/>
</dbReference>
<keyword evidence="6" id="KW-0342">GTP-binding</keyword>
<keyword evidence="5" id="KW-0648">Protein biosynthesis</keyword>
<dbReference type="InterPro" id="IPR005225">
    <property type="entry name" value="Small_GTP-bd"/>
</dbReference>
<evidence type="ECO:0000256" key="3">
    <source>
        <dbReference type="ARBA" id="ARBA00022490"/>
    </source>
</evidence>
<dbReference type="Gene3D" id="1.10.10.10">
    <property type="entry name" value="Winged helix-like DNA-binding domain superfamily/Winged helix DNA-binding domain"/>
    <property type="match status" value="1"/>
</dbReference>
<dbReference type="PROSITE" id="PS51722">
    <property type="entry name" value="G_TR_2"/>
    <property type="match status" value="1"/>
</dbReference>
<proteinExistence type="predicted"/>
<dbReference type="CDD" id="cd04171">
    <property type="entry name" value="SelB"/>
    <property type="match status" value="1"/>
</dbReference>
<dbReference type="InterPro" id="IPR009001">
    <property type="entry name" value="Transl_elong_EF1A/Init_IF2_C"/>
</dbReference>
<dbReference type="GO" id="GO:0003723">
    <property type="term" value="F:RNA binding"/>
    <property type="evidence" value="ECO:0007669"/>
    <property type="project" value="InterPro"/>
</dbReference>
<dbReference type="Pfam" id="PF00009">
    <property type="entry name" value="GTP_EFTU"/>
    <property type="match status" value="1"/>
</dbReference>
<name>A0A3D5QEP3_FLESI</name>
<evidence type="ECO:0000256" key="1">
    <source>
        <dbReference type="ARBA" id="ARBA00004496"/>
    </source>
</evidence>
<comment type="subcellular location">
    <subcellularLocation>
        <location evidence="1">Cytoplasm</location>
    </subcellularLocation>
</comment>
<reference evidence="10 11" key="1">
    <citation type="journal article" date="2018" name="Nat. Biotechnol.">
        <title>A standardized bacterial taxonomy based on genome phylogeny substantially revises the tree of life.</title>
        <authorList>
            <person name="Parks D.H."/>
            <person name="Chuvochina M."/>
            <person name="Waite D.W."/>
            <person name="Rinke C."/>
            <person name="Skarshewski A."/>
            <person name="Chaumeil P.A."/>
            <person name="Hugenholtz P."/>
        </authorList>
    </citation>
    <scope>NUCLEOTIDE SEQUENCE [LARGE SCALE GENOMIC DNA]</scope>
    <source>
        <strain evidence="10">UBA8672</strain>
    </source>
</reference>
<evidence type="ECO:0000259" key="9">
    <source>
        <dbReference type="PROSITE" id="PS51722"/>
    </source>
</evidence>
<dbReference type="CDD" id="cd03696">
    <property type="entry name" value="SelB_II"/>
    <property type="match status" value="1"/>
</dbReference>
<dbReference type="Pfam" id="PF03144">
    <property type="entry name" value="GTP_EFTU_D2"/>
    <property type="match status" value="1"/>
</dbReference>
<keyword evidence="10" id="KW-0251">Elongation factor</keyword>
<organism evidence="10 11">
    <name type="scientific">Flexistipes sinusarabici</name>
    <dbReference type="NCBI Taxonomy" id="2352"/>
    <lineage>
        <taxon>Bacteria</taxon>
        <taxon>Pseudomonadati</taxon>
        <taxon>Deferribacterota</taxon>
        <taxon>Deferribacteres</taxon>
        <taxon>Deferribacterales</taxon>
        <taxon>Flexistipitaceae</taxon>
        <taxon>Flexistipes</taxon>
    </lineage>
</organism>